<keyword evidence="3" id="KW-1185">Reference proteome</keyword>
<evidence type="ECO:0000259" key="1">
    <source>
        <dbReference type="Pfam" id="PF06889"/>
    </source>
</evidence>
<reference evidence="2 3" key="1">
    <citation type="submission" date="2020-03" db="EMBL/GenBank/DDBJ databases">
        <title>Complete Genome Sequence of Halomonas meridiana strain Eplume2, isolated from hydrothermal-plume in the north east Pacific Ocean.</title>
        <authorList>
            <person name="Kurihara Y."/>
            <person name="Kawai S."/>
            <person name="Sakai A."/>
            <person name="Galipon J."/>
            <person name="Arakawa K."/>
        </authorList>
    </citation>
    <scope>NUCLEOTIDE SEQUENCE [LARGE SCALE GENOMIC DNA]</scope>
    <source>
        <strain evidence="2 3">Eplume2</strain>
    </source>
</reference>
<dbReference type="InterPro" id="IPR009677">
    <property type="entry name" value="DUF1266"/>
</dbReference>
<organism evidence="2 3">
    <name type="scientific">Vreelandella aquamarina</name>
    <dbReference type="NCBI Taxonomy" id="77097"/>
    <lineage>
        <taxon>Bacteria</taxon>
        <taxon>Pseudomonadati</taxon>
        <taxon>Pseudomonadota</taxon>
        <taxon>Gammaproteobacteria</taxon>
        <taxon>Oceanospirillales</taxon>
        <taxon>Halomonadaceae</taxon>
        <taxon>Vreelandella</taxon>
    </lineage>
</organism>
<evidence type="ECO:0000313" key="2">
    <source>
        <dbReference type="EMBL" id="BCB73281.1"/>
    </source>
</evidence>
<name>A0A6F8XHK2_9GAMM</name>
<evidence type="ECO:0000313" key="3">
    <source>
        <dbReference type="Proteomes" id="UP000501053"/>
    </source>
</evidence>
<protein>
    <recommendedName>
        <fullName evidence="1">DUF1266 domain-containing protein</fullName>
    </recommendedName>
</protein>
<dbReference type="Pfam" id="PF06889">
    <property type="entry name" value="DUF1266"/>
    <property type="match status" value="1"/>
</dbReference>
<gene>
    <name evidence="2" type="ORF">HMEPL2_36320</name>
</gene>
<proteinExistence type="predicted"/>
<dbReference type="EMBL" id="AP022869">
    <property type="protein sequence ID" value="BCB73281.1"/>
    <property type="molecule type" value="Genomic_DNA"/>
</dbReference>
<accession>A0A6F8XHK2</accession>
<feature type="domain" description="DUF1266" evidence="1">
    <location>
        <begin position="16"/>
        <end position="188"/>
    </location>
</feature>
<sequence>MESPRECADIREWVESHYHLTSADDMQEFLTFMLEAGDRQEYQINYAPYTLNPERLAAEIAILESGDCAEDERHHLLRLRRVSTNEDGCNEVDMAAWDIAQLVDLAIAARQLGWLDKPAFAEVLDRAYQLAADHYSGWQEYAAGMYAGFSFFMGETPERESFLAGFRQALVAWLCGAPVLAGPWASLDFPGNKPRHFAPLHIDTLPGDQRILH</sequence>
<dbReference type="AlphaFoldDB" id="A0A6F8XHK2"/>
<dbReference type="Proteomes" id="UP000501053">
    <property type="component" value="Chromosome"/>
</dbReference>